<comment type="caution">
    <text evidence="2">The sequence shown here is derived from an EMBL/GenBank/DDBJ whole genome shotgun (WGS) entry which is preliminary data.</text>
</comment>
<proteinExistence type="predicted"/>
<evidence type="ECO:0000313" key="3">
    <source>
        <dbReference type="Proteomes" id="UP001321473"/>
    </source>
</evidence>
<keyword evidence="3" id="KW-1185">Reference proteome</keyword>
<dbReference type="AlphaFoldDB" id="A0AAQ4EUM3"/>
<protein>
    <submittedName>
        <fullName evidence="2">Uncharacterized protein</fullName>
    </submittedName>
</protein>
<name>A0AAQ4EUM3_AMBAM</name>
<organism evidence="2 3">
    <name type="scientific">Amblyomma americanum</name>
    <name type="common">Lone star tick</name>
    <dbReference type="NCBI Taxonomy" id="6943"/>
    <lineage>
        <taxon>Eukaryota</taxon>
        <taxon>Metazoa</taxon>
        <taxon>Ecdysozoa</taxon>
        <taxon>Arthropoda</taxon>
        <taxon>Chelicerata</taxon>
        <taxon>Arachnida</taxon>
        <taxon>Acari</taxon>
        <taxon>Parasitiformes</taxon>
        <taxon>Ixodida</taxon>
        <taxon>Ixodoidea</taxon>
        <taxon>Ixodidae</taxon>
        <taxon>Amblyomminae</taxon>
        <taxon>Amblyomma</taxon>
    </lineage>
</organism>
<accession>A0AAQ4EUM3</accession>
<feature type="transmembrane region" description="Helical" evidence="1">
    <location>
        <begin position="20"/>
        <end position="42"/>
    </location>
</feature>
<keyword evidence="1" id="KW-0812">Transmembrane</keyword>
<dbReference type="EMBL" id="JARKHS020010778">
    <property type="protein sequence ID" value="KAK8778420.1"/>
    <property type="molecule type" value="Genomic_DNA"/>
</dbReference>
<reference evidence="2 3" key="1">
    <citation type="journal article" date="2023" name="Arcadia Sci">
        <title>De novo assembly of a long-read Amblyomma americanum tick genome.</title>
        <authorList>
            <person name="Chou S."/>
            <person name="Poskanzer K.E."/>
            <person name="Rollins M."/>
            <person name="Thuy-Boun P.S."/>
        </authorList>
    </citation>
    <scope>NUCLEOTIDE SEQUENCE [LARGE SCALE GENOMIC DNA]</scope>
    <source>
        <strain evidence="2">F_SG_1</strain>
        <tissue evidence="2">Salivary glands</tissue>
    </source>
</reference>
<gene>
    <name evidence="2" type="ORF">V5799_020239</name>
</gene>
<dbReference type="Proteomes" id="UP001321473">
    <property type="component" value="Unassembled WGS sequence"/>
</dbReference>
<keyword evidence="1" id="KW-1133">Transmembrane helix</keyword>
<evidence type="ECO:0000313" key="2">
    <source>
        <dbReference type="EMBL" id="KAK8778420.1"/>
    </source>
</evidence>
<sequence>MYDQLKHQLISELPNRGRLLSGMKSVLLCLCIAAAVIMASGSDNKKRGRPRRIRLPSKIPRQPYCPKTCHPFARVGIHCGPDCLCVAAAPGMPPSPLPCIWSPASEHSRYQRAKRP</sequence>
<keyword evidence="1" id="KW-0472">Membrane</keyword>
<evidence type="ECO:0000256" key="1">
    <source>
        <dbReference type="SAM" id="Phobius"/>
    </source>
</evidence>